<sequence>MPKPDDVTNQARTAKAMDHLPLGHYQVHPRLHNHSLTRRQHRDLYDHPLPLPRIQQHWDCQALPRLPVDNGRHRELDSARHRPAACTIPSVENTPFVVLNLARRPGEPETAMQSTNSPDTKRTPSTTTINDTHHHHRSCSTTPNAITTTTSCSASVDARTTLSTACPAPPLSACVQRRRAAPPRCQDHLLLASNDARHHDTELPSRATCQPQLPHPIISNTTVVLRAGAGTGSDGAGRGGGAVGAAAASGGRQWNGLPGAIGRGGAKLGDGGLWTGLSSVVEPKNTTLGDGGRWTALSAVEEHEGGWASEGGPGIDGSHSQASWSAREGQGSMDRTPKRRGARGRAGVQCASTPSIVDRMGGPACDVHHSQASENAREVRPAVYVAPSIETFKISRGDARRSRHTGRLELRRGLTTPFTYFITTAASTTNSTDRQANVGSMTADERTHACTATTLTVLSADVAGPARLCRNSLGGLVAILISDPACVWWLVNKLLTRSAWHRWLAGYWPVVIVTDRARGQYAGFWRSSSSSAVLPIPEWSQGHRGQVQCSSGRTPSCL</sequence>
<evidence type="ECO:0000256" key="1">
    <source>
        <dbReference type="SAM" id="MobiDB-lite"/>
    </source>
</evidence>
<accession>A0A8H6HJ95</accession>
<dbReference type="AlphaFoldDB" id="A0A8H6HJ95"/>
<feature type="region of interest" description="Disordered" evidence="1">
    <location>
        <begin position="106"/>
        <end position="142"/>
    </location>
</feature>
<name>A0A8H6HJ95_9AGAR</name>
<comment type="caution">
    <text evidence="2">The sequence shown here is derived from an EMBL/GenBank/DDBJ whole genome shotgun (WGS) entry which is preliminary data.</text>
</comment>
<evidence type="ECO:0000313" key="2">
    <source>
        <dbReference type="EMBL" id="KAF6748074.1"/>
    </source>
</evidence>
<feature type="compositionally biased region" description="Polar residues" evidence="1">
    <location>
        <begin position="111"/>
        <end position="130"/>
    </location>
</feature>
<dbReference type="EMBL" id="JACGCI010000075">
    <property type="protein sequence ID" value="KAF6748074.1"/>
    <property type="molecule type" value="Genomic_DNA"/>
</dbReference>
<proteinExistence type="predicted"/>
<reference evidence="2 3" key="1">
    <citation type="submission" date="2020-07" db="EMBL/GenBank/DDBJ databases">
        <title>Comparative genomics of pyrophilous fungi reveals a link between fire events and developmental genes.</title>
        <authorList>
            <consortium name="DOE Joint Genome Institute"/>
            <person name="Steindorff A.S."/>
            <person name="Carver A."/>
            <person name="Calhoun S."/>
            <person name="Stillman K."/>
            <person name="Liu H."/>
            <person name="Lipzen A."/>
            <person name="Pangilinan J."/>
            <person name="Labutti K."/>
            <person name="Bruns T.D."/>
            <person name="Grigoriev I.V."/>
        </authorList>
    </citation>
    <scope>NUCLEOTIDE SEQUENCE [LARGE SCALE GENOMIC DNA]</scope>
    <source>
        <strain evidence="2 3">CBS 144469</strain>
    </source>
</reference>
<protein>
    <submittedName>
        <fullName evidence="2">Uncharacterized protein</fullName>
    </submittedName>
</protein>
<dbReference type="Proteomes" id="UP000521943">
    <property type="component" value="Unassembled WGS sequence"/>
</dbReference>
<gene>
    <name evidence="2" type="ORF">DFP72DRAFT_853893</name>
</gene>
<organism evidence="2 3">
    <name type="scientific">Ephemerocybe angulata</name>
    <dbReference type="NCBI Taxonomy" id="980116"/>
    <lineage>
        <taxon>Eukaryota</taxon>
        <taxon>Fungi</taxon>
        <taxon>Dikarya</taxon>
        <taxon>Basidiomycota</taxon>
        <taxon>Agaricomycotina</taxon>
        <taxon>Agaricomycetes</taxon>
        <taxon>Agaricomycetidae</taxon>
        <taxon>Agaricales</taxon>
        <taxon>Agaricineae</taxon>
        <taxon>Psathyrellaceae</taxon>
        <taxon>Ephemerocybe</taxon>
    </lineage>
</organism>
<feature type="region of interest" description="Disordered" evidence="1">
    <location>
        <begin position="305"/>
        <end position="349"/>
    </location>
</feature>
<evidence type="ECO:0000313" key="3">
    <source>
        <dbReference type="Proteomes" id="UP000521943"/>
    </source>
</evidence>
<keyword evidence="3" id="KW-1185">Reference proteome</keyword>